<accession>A0A1F8DU18</accession>
<organism evidence="2 3">
    <name type="scientific">Candidatus Wolfebacteria bacterium RIFCSPHIGHO2_01_FULL_48_22</name>
    <dbReference type="NCBI Taxonomy" id="1802555"/>
    <lineage>
        <taxon>Bacteria</taxon>
        <taxon>Candidatus Wolfeibacteriota</taxon>
    </lineage>
</organism>
<dbReference type="AlphaFoldDB" id="A0A1F8DU18"/>
<dbReference type="EMBL" id="MGIP01000011">
    <property type="protein sequence ID" value="OGM91318.1"/>
    <property type="molecule type" value="Genomic_DNA"/>
</dbReference>
<dbReference type="InterPro" id="IPR000305">
    <property type="entry name" value="GIY-YIG_endonuc"/>
</dbReference>
<dbReference type="Gene3D" id="3.40.1440.10">
    <property type="entry name" value="GIY-YIG endonuclease"/>
    <property type="match status" value="1"/>
</dbReference>
<dbReference type="SUPFAM" id="SSF82771">
    <property type="entry name" value="GIY-YIG endonuclease"/>
    <property type="match status" value="1"/>
</dbReference>
<dbReference type="PROSITE" id="PS50164">
    <property type="entry name" value="GIY_YIG"/>
    <property type="match status" value="1"/>
</dbReference>
<proteinExistence type="predicted"/>
<gene>
    <name evidence="2" type="ORF">A2755_02915</name>
</gene>
<protein>
    <recommendedName>
        <fullName evidence="1">GIY-YIG domain-containing protein</fullName>
    </recommendedName>
</protein>
<feature type="domain" description="GIY-YIG" evidence="1">
    <location>
        <begin position="1"/>
        <end position="78"/>
    </location>
</feature>
<evidence type="ECO:0000259" key="1">
    <source>
        <dbReference type="PROSITE" id="PS50164"/>
    </source>
</evidence>
<evidence type="ECO:0000313" key="3">
    <source>
        <dbReference type="Proteomes" id="UP000177029"/>
    </source>
</evidence>
<name>A0A1F8DU18_9BACT</name>
<comment type="caution">
    <text evidence="2">The sequence shown here is derived from an EMBL/GenBank/DDBJ whole genome shotgun (WGS) entry which is preliminary data.</text>
</comment>
<reference evidence="2 3" key="1">
    <citation type="journal article" date="2016" name="Nat. Commun.">
        <title>Thousands of microbial genomes shed light on interconnected biogeochemical processes in an aquifer system.</title>
        <authorList>
            <person name="Anantharaman K."/>
            <person name="Brown C.T."/>
            <person name="Hug L.A."/>
            <person name="Sharon I."/>
            <person name="Castelle C.J."/>
            <person name="Probst A.J."/>
            <person name="Thomas B.C."/>
            <person name="Singh A."/>
            <person name="Wilkins M.J."/>
            <person name="Karaoz U."/>
            <person name="Brodie E.L."/>
            <person name="Williams K.H."/>
            <person name="Hubbard S.S."/>
            <person name="Banfield J.F."/>
        </authorList>
    </citation>
    <scope>NUCLEOTIDE SEQUENCE [LARGE SCALE GENOMIC DNA]</scope>
</reference>
<evidence type="ECO:0000313" key="2">
    <source>
        <dbReference type="EMBL" id="OGM91318.1"/>
    </source>
</evidence>
<dbReference type="Proteomes" id="UP000177029">
    <property type="component" value="Unassembled WGS sequence"/>
</dbReference>
<dbReference type="Pfam" id="PF01541">
    <property type="entry name" value="GIY-YIG"/>
    <property type="match status" value="1"/>
</dbReference>
<dbReference type="InterPro" id="IPR035901">
    <property type="entry name" value="GIY-YIG_endonuc_sf"/>
</dbReference>
<sequence length="83" mass="10170">MFKVYCIYNSYHKKLYVGQTKDINERKELHNSHIFKNSYTARFDGEWKIIYSETVESREAALRREKQLKSFRGREFLKTFIRP</sequence>